<evidence type="ECO:0000256" key="5">
    <source>
        <dbReference type="ARBA" id="ARBA00022448"/>
    </source>
</evidence>
<organism evidence="14 15">
    <name type="scientific">Desulfomicrobium baculatum (strain DSM 4028 / VKM B-1378 / X)</name>
    <name type="common">Desulfovibrio baculatus</name>
    <dbReference type="NCBI Taxonomy" id="525897"/>
    <lineage>
        <taxon>Bacteria</taxon>
        <taxon>Pseudomonadati</taxon>
        <taxon>Thermodesulfobacteriota</taxon>
        <taxon>Desulfovibrionia</taxon>
        <taxon>Desulfovibrionales</taxon>
        <taxon>Desulfomicrobiaceae</taxon>
        <taxon>Desulfomicrobium</taxon>
    </lineage>
</organism>
<accession>C7LPV7</accession>
<gene>
    <name evidence="10" type="primary">atpC</name>
    <name evidence="14" type="ordered locus">Dbac_3367</name>
</gene>
<keyword evidence="5 10" id="KW-0813">Transport</keyword>
<dbReference type="InterPro" id="IPR020547">
    <property type="entry name" value="ATP_synth_F1_esu_C"/>
</dbReference>
<evidence type="ECO:0000256" key="2">
    <source>
        <dbReference type="ARBA" id="ARBA00004202"/>
    </source>
</evidence>
<feature type="domain" description="ATP synthase F1 complex delta/epsilon subunit N-terminal" evidence="13">
    <location>
        <begin position="6"/>
        <end position="83"/>
    </location>
</feature>
<keyword evidence="8 10" id="KW-0139">CF(1)</keyword>
<evidence type="ECO:0000256" key="8">
    <source>
        <dbReference type="ARBA" id="ARBA00023196"/>
    </source>
</evidence>
<dbReference type="GO" id="GO:0045259">
    <property type="term" value="C:proton-transporting ATP synthase complex"/>
    <property type="evidence" value="ECO:0007669"/>
    <property type="project" value="UniProtKB-KW"/>
</dbReference>
<comment type="similarity">
    <text evidence="3 10 11">Belongs to the ATPase epsilon chain family.</text>
</comment>
<reference evidence="14 15" key="1">
    <citation type="journal article" date="2009" name="Stand. Genomic Sci.">
        <title>Complete genome sequence of Desulfomicrobium baculatum type strain (X).</title>
        <authorList>
            <person name="Copeland A."/>
            <person name="Spring S."/>
            <person name="Goker M."/>
            <person name="Schneider S."/>
            <person name="Lapidus A."/>
            <person name="Del Rio T.G."/>
            <person name="Tice H."/>
            <person name="Cheng J.F."/>
            <person name="Chen F."/>
            <person name="Nolan M."/>
            <person name="Bruce D."/>
            <person name="Goodwin L."/>
            <person name="Pitluck S."/>
            <person name="Ivanova N."/>
            <person name="Mavrommatis K."/>
            <person name="Ovchinnikova G."/>
            <person name="Pati A."/>
            <person name="Chen A."/>
            <person name="Palaniappan K."/>
            <person name="Land M."/>
            <person name="Hauser L."/>
            <person name="Chang Y.J."/>
            <person name="Jeffries C.C."/>
            <person name="Meincke L."/>
            <person name="Sims D."/>
            <person name="Brettin T."/>
            <person name="Detter J.C."/>
            <person name="Han C."/>
            <person name="Chain P."/>
            <person name="Bristow J."/>
            <person name="Eisen J.A."/>
            <person name="Markowitz V."/>
            <person name="Hugenholtz P."/>
            <person name="Kyrpides N.C."/>
            <person name="Klenk H.P."/>
            <person name="Lucas S."/>
        </authorList>
    </citation>
    <scope>NUCLEOTIDE SEQUENCE [LARGE SCALE GENOMIC DNA]</scope>
    <source>
        <strain evidence="15">DSM 4028 / VKM B-1378 / X</strain>
    </source>
</reference>
<keyword evidence="10" id="KW-0997">Cell inner membrane</keyword>
<dbReference type="AlphaFoldDB" id="C7LPV7"/>
<dbReference type="Proteomes" id="UP000002216">
    <property type="component" value="Chromosome"/>
</dbReference>
<evidence type="ECO:0000259" key="12">
    <source>
        <dbReference type="Pfam" id="PF00401"/>
    </source>
</evidence>
<dbReference type="CDD" id="cd12152">
    <property type="entry name" value="F1-ATPase_delta"/>
    <property type="match status" value="1"/>
</dbReference>
<keyword evidence="9 10" id="KW-0066">ATP synthesis</keyword>
<dbReference type="PANTHER" id="PTHR13822:SF10">
    <property type="entry name" value="ATP SYNTHASE EPSILON CHAIN, CHLOROPLASTIC"/>
    <property type="match status" value="1"/>
</dbReference>
<keyword evidence="10" id="KW-1003">Cell membrane</keyword>
<evidence type="ECO:0000256" key="7">
    <source>
        <dbReference type="ARBA" id="ARBA00023136"/>
    </source>
</evidence>
<evidence type="ECO:0000256" key="11">
    <source>
        <dbReference type="RuleBase" id="RU003656"/>
    </source>
</evidence>
<dbReference type="RefSeq" id="WP_015775526.1">
    <property type="nucleotide sequence ID" value="NC_013173.1"/>
</dbReference>
<dbReference type="InterPro" id="IPR020546">
    <property type="entry name" value="ATP_synth_F1_dsu/esu_N"/>
</dbReference>
<keyword evidence="10" id="KW-0375">Hydrogen ion transport</keyword>
<dbReference type="HAMAP" id="MF_00530">
    <property type="entry name" value="ATP_synth_epsil_bac"/>
    <property type="match status" value="1"/>
</dbReference>
<dbReference type="Pfam" id="PF00401">
    <property type="entry name" value="ATP-synt_DE"/>
    <property type="match status" value="1"/>
</dbReference>
<dbReference type="Gene3D" id="1.20.5.440">
    <property type="entry name" value="ATP synthase delta/epsilon subunit, C-terminal domain"/>
    <property type="match status" value="1"/>
</dbReference>
<evidence type="ECO:0000256" key="9">
    <source>
        <dbReference type="ARBA" id="ARBA00023310"/>
    </source>
</evidence>
<dbReference type="GO" id="GO:0005524">
    <property type="term" value="F:ATP binding"/>
    <property type="evidence" value="ECO:0007669"/>
    <property type="project" value="UniProtKB-UniRule"/>
</dbReference>
<dbReference type="SUPFAM" id="SSF51344">
    <property type="entry name" value="Epsilon subunit of F1F0-ATP synthase N-terminal domain"/>
    <property type="match status" value="1"/>
</dbReference>
<dbReference type="EMBL" id="CP001629">
    <property type="protein sequence ID" value="ACU91439.1"/>
    <property type="molecule type" value="Genomic_DNA"/>
</dbReference>
<evidence type="ECO:0000256" key="10">
    <source>
        <dbReference type="HAMAP-Rule" id="MF_00530"/>
    </source>
</evidence>
<evidence type="ECO:0000256" key="3">
    <source>
        <dbReference type="ARBA" id="ARBA00005712"/>
    </source>
</evidence>
<protein>
    <recommendedName>
        <fullName evidence="10">ATP synthase epsilon chain</fullName>
    </recommendedName>
    <alternativeName>
        <fullName evidence="10">ATP synthase F1 sector epsilon subunit</fullName>
    </alternativeName>
    <alternativeName>
        <fullName evidence="10">F-ATPase epsilon subunit</fullName>
    </alternativeName>
</protein>
<comment type="subcellular location">
    <subcellularLocation>
        <location evidence="10">Cell inner membrane</location>
        <topology evidence="10">Peripheral membrane protein</topology>
    </subcellularLocation>
    <subcellularLocation>
        <location evidence="2">Cell membrane</location>
        <topology evidence="2">Peripheral membrane protein</topology>
    </subcellularLocation>
</comment>
<keyword evidence="15" id="KW-1185">Reference proteome</keyword>
<dbReference type="NCBIfam" id="TIGR01216">
    <property type="entry name" value="ATP_synt_epsi"/>
    <property type="match status" value="1"/>
</dbReference>
<dbReference type="KEGG" id="dba:Dbac_3367"/>
<name>C7LPV7_DESBD</name>
<dbReference type="GO" id="GO:0046933">
    <property type="term" value="F:proton-transporting ATP synthase activity, rotational mechanism"/>
    <property type="evidence" value="ECO:0007669"/>
    <property type="project" value="UniProtKB-UniRule"/>
</dbReference>
<dbReference type="eggNOG" id="COG0355">
    <property type="taxonomic scope" value="Bacteria"/>
</dbReference>
<dbReference type="SUPFAM" id="SSF46604">
    <property type="entry name" value="Epsilon subunit of F1F0-ATP synthase C-terminal domain"/>
    <property type="match status" value="1"/>
</dbReference>
<dbReference type="OrthoDB" id="9799969at2"/>
<sequence>MAKTITLEIVTPDKMVLKEEVDYVGAPGINGEFGVLPNHIPFLSALGIGSLYYKLNGKKYFVFVAGGFAEVSPAKVTVLAEVAERAEDIDLERARRAQDRAEQRTKQQQEKLDHAAVQAALARALHRMKCRQNAVSEGTCRM</sequence>
<dbReference type="STRING" id="525897.Dbac_3367"/>
<evidence type="ECO:0000256" key="1">
    <source>
        <dbReference type="ARBA" id="ARBA00003543"/>
    </source>
</evidence>
<keyword evidence="7 10" id="KW-0472">Membrane</keyword>
<keyword evidence="6 10" id="KW-0406">Ion transport</keyword>
<dbReference type="GO" id="GO:0005886">
    <property type="term" value="C:plasma membrane"/>
    <property type="evidence" value="ECO:0007669"/>
    <property type="project" value="UniProtKB-SubCell"/>
</dbReference>
<evidence type="ECO:0000259" key="13">
    <source>
        <dbReference type="Pfam" id="PF02823"/>
    </source>
</evidence>
<comment type="function">
    <text evidence="1 10">Produces ATP from ADP in the presence of a proton gradient across the membrane.</text>
</comment>
<dbReference type="InterPro" id="IPR036794">
    <property type="entry name" value="ATP_F1_dsu/esu_C_sf"/>
</dbReference>
<dbReference type="Gene3D" id="2.60.15.10">
    <property type="entry name" value="F0F1 ATP synthase delta/epsilon subunit, N-terminal"/>
    <property type="match status" value="1"/>
</dbReference>
<dbReference type="HOGENOM" id="CLU_084338_1_3_7"/>
<evidence type="ECO:0000313" key="14">
    <source>
        <dbReference type="EMBL" id="ACU91439.1"/>
    </source>
</evidence>
<dbReference type="PANTHER" id="PTHR13822">
    <property type="entry name" value="ATP SYNTHASE DELTA/EPSILON CHAIN"/>
    <property type="match status" value="1"/>
</dbReference>
<dbReference type="InterPro" id="IPR036771">
    <property type="entry name" value="ATPsynth_dsu/esu_N"/>
</dbReference>
<evidence type="ECO:0000313" key="15">
    <source>
        <dbReference type="Proteomes" id="UP000002216"/>
    </source>
</evidence>
<dbReference type="InterPro" id="IPR001469">
    <property type="entry name" value="ATP_synth_F1_dsu/esu"/>
</dbReference>
<dbReference type="NCBIfam" id="NF009980">
    <property type="entry name" value="PRK13446.1"/>
    <property type="match status" value="1"/>
</dbReference>
<feature type="domain" description="ATP synthase epsilon subunit C-terminal" evidence="12">
    <location>
        <begin position="87"/>
        <end position="129"/>
    </location>
</feature>
<evidence type="ECO:0000256" key="6">
    <source>
        <dbReference type="ARBA" id="ARBA00023065"/>
    </source>
</evidence>
<proteinExistence type="inferred from homology"/>
<evidence type="ECO:0000256" key="4">
    <source>
        <dbReference type="ARBA" id="ARBA00011648"/>
    </source>
</evidence>
<dbReference type="Pfam" id="PF02823">
    <property type="entry name" value="ATP-synt_DE_N"/>
    <property type="match status" value="1"/>
</dbReference>
<comment type="subunit">
    <text evidence="4 10 11">F-type ATPases have 2 components, CF(1) - the catalytic core - and CF(0) - the membrane proton channel. CF(1) has five subunits: alpha(3), beta(3), gamma(1), delta(1), epsilon(1). CF(0) has three main subunits: a, b and c.</text>
</comment>